<evidence type="ECO:0000256" key="1">
    <source>
        <dbReference type="SAM" id="SignalP"/>
    </source>
</evidence>
<evidence type="ECO:0008006" key="4">
    <source>
        <dbReference type="Google" id="ProtNLM"/>
    </source>
</evidence>
<gene>
    <name evidence="2" type="ORF">GGQ66_003023</name>
</gene>
<proteinExistence type="predicted"/>
<evidence type="ECO:0000313" key="3">
    <source>
        <dbReference type="Proteomes" id="UP000584824"/>
    </source>
</evidence>
<name>A0A7W6K527_9HYPH</name>
<evidence type="ECO:0000313" key="2">
    <source>
        <dbReference type="EMBL" id="MBB4104446.1"/>
    </source>
</evidence>
<dbReference type="EMBL" id="JACIDU010000012">
    <property type="protein sequence ID" value="MBB4104446.1"/>
    <property type="molecule type" value="Genomic_DNA"/>
</dbReference>
<sequence length="176" mass="18608">MKKRIIVSIAAGMISIASLPLVARAQDAAATAPAQTDVASGDWRARGTSGGDDFGARLDAVRRHYSGKLIRFRLAGMLATQETAIGIRSDQKDAWRAYTTALLALVPEREAMLDLIGDADEDPRGPEAFARAEAVADALADYATKATALKQAITALRAALTPAQLEAARIPRLSHG</sequence>
<feature type="signal peptide" evidence="1">
    <location>
        <begin position="1"/>
        <end position="25"/>
    </location>
</feature>
<keyword evidence="3" id="KW-1185">Reference proteome</keyword>
<dbReference type="Proteomes" id="UP000584824">
    <property type="component" value="Unassembled WGS sequence"/>
</dbReference>
<dbReference type="RefSeq" id="WP_183793533.1">
    <property type="nucleotide sequence ID" value="NZ_JACIDU010000012.1"/>
</dbReference>
<dbReference type="AlphaFoldDB" id="A0A7W6K527"/>
<keyword evidence="1" id="KW-0732">Signal</keyword>
<accession>A0A7W6K527</accession>
<feature type="chain" id="PRO_5031013933" description="LTXXQ motif family protein" evidence="1">
    <location>
        <begin position="26"/>
        <end position="176"/>
    </location>
</feature>
<organism evidence="2 3">
    <name type="scientific">Allorhizobium borbori</name>
    <dbReference type="NCBI Taxonomy" id="485907"/>
    <lineage>
        <taxon>Bacteria</taxon>
        <taxon>Pseudomonadati</taxon>
        <taxon>Pseudomonadota</taxon>
        <taxon>Alphaproteobacteria</taxon>
        <taxon>Hyphomicrobiales</taxon>
        <taxon>Rhizobiaceae</taxon>
        <taxon>Rhizobium/Agrobacterium group</taxon>
        <taxon>Allorhizobium</taxon>
    </lineage>
</organism>
<protein>
    <recommendedName>
        <fullName evidence="4">LTXXQ motif family protein</fullName>
    </recommendedName>
</protein>
<comment type="caution">
    <text evidence="2">The sequence shown here is derived from an EMBL/GenBank/DDBJ whole genome shotgun (WGS) entry which is preliminary data.</text>
</comment>
<reference evidence="2 3" key="1">
    <citation type="submission" date="2020-08" db="EMBL/GenBank/DDBJ databases">
        <title>Genomic Encyclopedia of Type Strains, Phase IV (KMG-IV): sequencing the most valuable type-strain genomes for metagenomic binning, comparative biology and taxonomic classification.</title>
        <authorList>
            <person name="Goeker M."/>
        </authorList>
    </citation>
    <scope>NUCLEOTIDE SEQUENCE [LARGE SCALE GENOMIC DNA]</scope>
    <source>
        <strain evidence="2 3">DSM 26385</strain>
    </source>
</reference>